<dbReference type="EMBL" id="ADOT01000147">
    <property type="protein sequence ID" value="EGX47909.1"/>
    <property type="molecule type" value="Genomic_DNA"/>
</dbReference>
<dbReference type="InterPro" id="IPR008427">
    <property type="entry name" value="Extracellular_membr_CFEM_dom"/>
</dbReference>
<evidence type="ECO:0000256" key="1">
    <source>
        <dbReference type="ARBA" id="ARBA00004609"/>
    </source>
</evidence>
<evidence type="ECO:0000256" key="6">
    <source>
        <dbReference type="ARBA" id="ARBA00022617"/>
    </source>
</evidence>
<keyword evidence="8 15" id="KW-0479">Metal-binding</keyword>
<keyword evidence="5" id="KW-0964">Secreted</keyword>
<dbReference type="RefSeq" id="XP_011123355.1">
    <property type="nucleotide sequence ID" value="XM_011125053.1"/>
</dbReference>
<dbReference type="GO" id="GO:0005576">
    <property type="term" value="C:extracellular region"/>
    <property type="evidence" value="ECO:0007669"/>
    <property type="project" value="UniProtKB-SubCell"/>
</dbReference>
<evidence type="ECO:0000256" key="7">
    <source>
        <dbReference type="ARBA" id="ARBA00022622"/>
    </source>
</evidence>
<keyword evidence="11 17" id="KW-0472">Membrane</keyword>
<keyword evidence="6 15" id="KW-0349">Heme</keyword>
<feature type="binding site" description="axial binding residue" evidence="15">
    <location>
        <position position="50"/>
    </location>
    <ligand>
        <name>heme</name>
        <dbReference type="ChEBI" id="CHEBI:30413"/>
    </ligand>
    <ligandPart>
        <name>Fe</name>
        <dbReference type="ChEBI" id="CHEBI:18248"/>
    </ligandPart>
</feature>
<feature type="domain" description="CFEM" evidence="19">
    <location>
        <begin position="2"/>
        <end position="118"/>
    </location>
</feature>
<keyword evidence="13" id="KW-0325">Glycoprotein</keyword>
<evidence type="ECO:0000256" key="17">
    <source>
        <dbReference type="SAM" id="Phobius"/>
    </source>
</evidence>
<dbReference type="PANTHER" id="PTHR37928:SF2">
    <property type="entry name" value="GPI ANCHORED CFEM DOMAIN PROTEIN (AFU_ORTHOLOGUE AFUA_6G10580)"/>
    <property type="match status" value="1"/>
</dbReference>
<dbReference type="HOGENOM" id="CLU_1085943_0_0_1"/>
<keyword evidence="10 15" id="KW-0408">Iron</keyword>
<evidence type="ECO:0000313" key="20">
    <source>
        <dbReference type="EMBL" id="EGX47909.1"/>
    </source>
</evidence>
<feature type="disulfide bond" evidence="15">
    <location>
        <begin position="55"/>
        <end position="88"/>
    </location>
</feature>
<dbReference type="OrthoDB" id="3065412at2759"/>
<dbReference type="InParanoid" id="G1XFU3"/>
<proteinExistence type="inferred from homology"/>
<evidence type="ECO:0000256" key="15">
    <source>
        <dbReference type="PROSITE-ProRule" id="PRU01356"/>
    </source>
</evidence>
<feature type="compositionally biased region" description="Low complexity" evidence="16">
    <location>
        <begin position="125"/>
        <end position="163"/>
    </location>
</feature>
<dbReference type="GO" id="GO:0005886">
    <property type="term" value="C:plasma membrane"/>
    <property type="evidence" value="ECO:0007669"/>
    <property type="project" value="UniProtKB-SubCell"/>
</dbReference>
<dbReference type="Proteomes" id="UP000008784">
    <property type="component" value="Unassembled WGS sequence"/>
</dbReference>
<evidence type="ECO:0000259" key="19">
    <source>
        <dbReference type="PROSITE" id="PS52012"/>
    </source>
</evidence>
<keyword evidence="4" id="KW-1003">Cell membrane</keyword>
<evidence type="ECO:0000256" key="3">
    <source>
        <dbReference type="ARBA" id="ARBA00010031"/>
    </source>
</evidence>
<keyword evidence="9 18" id="KW-0732">Signal</keyword>
<protein>
    <recommendedName>
        <fullName evidence="19">CFEM domain-containing protein</fullName>
    </recommendedName>
</protein>
<dbReference type="Pfam" id="PF05730">
    <property type="entry name" value="CFEM"/>
    <property type="match status" value="1"/>
</dbReference>
<gene>
    <name evidence="20" type="ORF">AOL_s00081g236</name>
</gene>
<dbReference type="PANTHER" id="PTHR37928">
    <property type="entry name" value="CFEM DOMAIN PROTEIN (AFU_ORTHOLOGUE AFUA_6G14090)"/>
    <property type="match status" value="1"/>
</dbReference>
<keyword evidence="14" id="KW-0449">Lipoprotein</keyword>
<dbReference type="PROSITE" id="PS52012">
    <property type="entry name" value="CFEM"/>
    <property type="match status" value="1"/>
</dbReference>
<keyword evidence="17" id="KW-1133">Transmembrane helix</keyword>
<dbReference type="SMART" id="SM00747">
    <property type="entry name" value="CFEM"/>
    <property type="match status" value="1"/>
</dbReference>
<evidence type="ECO:0000256" key="10">
    <source>
        <dbReference type="ARBA" id="ARBA00023004"/>
    </source>
</evidence>
<feature type="disulfide bond" evidence="15">
    <location>
        <begin position="36"/>
        <end position="67"/>
    </location>
</feature>
<evidence type="ECO:0000313" key="21">
    <source>
        <dbReference type="Proteomes" id="UP000008784"/>
    </source>
</evidence>
<comment type="subcellular location">
    <subcellularLocation>
        <location evidence="1">Cell membrane</location>
        <topology evidence="1">Lipid-anchor</topology>
        <topology evidence="1">GPI-anchor</topology>
    </subcellularLocation>
    <subcellularLocation>
        <location evidence="2">Secreted</location>
    </subcellularLocation>
</comment>
<feature type="signal peptide" evidence="18">
    <location>
        <begin position="1"/>
        <end position="24"/>
    </location>
</feature>
<keyword evidence="12 15" id="KW-1015">Disulfide bond</keyword>
<keyword evidence="17" id="KW-0812">Transmembrane</keyword>
<dbReference type="InterPro" id="IPR051735">
    <property type="entry name" value="CFEM_domain"/>
</dbReference>
<dbReference type="AlphaFoldDB" id="G1XFU3"/>
<dbReference type="GeneID" id="22894258"/>
<feature type="chain" id="PRO_5003426988" description="CFEM domain-containing protein" evidence="18">
    <location>
        <begin position="25"/>
        <end position="241"/>
    </location>
</feature>
<dbReference type="GO" id="GO:0046872">
    <property type="term" value="F:metal ion binding"/>
    <property type="evidence" value="ECO:0007669"/>
    <property type="project" value="UniProtKB-UniRule"/>
</dbReference>
<organism evidence="20 21">
    <name type="scientific">Arthrobotrys oligospora (strain ATCC 24927 / CBS 115.81 / DSM 1491)</name>
    <name type="common">Nematode-trapping fungus</name>
    <name type="synonym">Didymozoophaga oligospora</name>
    <dbReference type="NCBI Taxonomy" id="756982"/>
    <lineage>
        <taxon>Eukaryota</taxon>
        <taxon>Fungi</taxon>
        <taxon>Dikarya</taxon>
        <taxon>Ascomycota</taxon>
        <taxon>Pezizomycotina</taxon>
        <taxon>Orbiliomycetes</taxon>
        <taxon>Orbiliales</taxon>
        <taxon>Orbiliaceae</taxon>
        <taxon>Orbilia</taxon>
        <taxon>Orbilia oligospora</taxon>
    </lineage>
</organism>
<feature type="region of interest" description="Disordered" evidence="16">
    <location>
        <begin position="211"/>
        <end position="241"/>
    </location>
</feature>
<evidence type="ECO:0000256" key="8">
    <source>
        <dbReference type="ARBA" id="ARBA00022723"/>
    </source>
</evidence>
<dbReference type="GO" id="GO:0098552">
    <property type="term" value="C:side of membrane"/>
    <property type="evidence" value="ECO:0007669"/>
    <property type="project" value="UniProtKB-KW"/>
</dbReference>
<evidence type="ECO:0000256" key="14">
    <source>
        <dbReference type="ARBA" id="ARBA00023288"/>
    </source>
</evidence>
<dbReference type="eggNOG" id="ENOG502SD7M">
    <property type="taxonomic scope" value="Eukaryota"/>
</dbReference>
<feature type="disulfide bond" evidence="15">
    <location>
        <begin position="32"/>
        <end position="72"/>
    </location>
</feature>
<dbReference type="OMA" id="MDIACIC"/>
<evidence type="ECO:0000256" key="13">
    <source>
        <dbReference type="ARBA" id="ARBA00023180"/>
    </source>
</evidence>
<evidence type="ECO:0000256" key="4">
    <source>
        <dbReference type="ARBA" id="ARBA00022475"/>
    </source>
</evidence>
<evidence type="ECO:0000256" key="18">
    <source>
        <dbReference type="SAM" id="SignalP"/>
    </source>
</evidence>
<feature type="transmembrane region" description="Helical" evidence="17">
    <location>
        <begin position="177"/>
        <end position="200"/>
    </location>
</feature>
<evidence type="ECO:0000256" key="2">
    <source>
        <dbReference type="ARBA" id="ARBA00004613"/>
    </source>
</evidence>
<keyword evidence="7" id="KW-0336">GPI-anchor</keyword>
<name>G1XFU3_ARTOA</name>
<accession>G1XFU3</accession>
<evidence type="ECO:0000256" key="5">
    <source>
        <dbReference type="ARBA" id="ARBA00022525"/>
    </source>
</evidence>
<feature type="disulfide bond" evidence="15">
    <location>
        <begin position="46"/>
        <end position="53"/>
    </location>
</feature>
<feature type="region of interest" description="Disordered" evidence="16">
    <location>
        <begin position="125"/>
        <end position="169"/>
    </location>
</feature>
<comment type="similarity">
    <text evidence="3">Belongs to the RBT5 family.</text>
</comment>
<sequence length="241" mass="24751">MYTLTTFWKFLNFCVFLLVAPAIAQLDQIPQCALTCGISALQGTDCDAMDIACICQRNEFIGNLAPCAQETCTESEVDRTIRAAQQLCASAGVTLFIPPTPTARGNSTSSSTTLASVTFTTVSSSEPLTTQTTSRTTMTTTGRGTTGQPNPSSTPPANNTSTPGLVSNSGSSLSTGAIAGIAVGVGALVIALIVCLYVIYRLKSQKKTVPVATSNGSTTDQLGGIGPDNDLPGQLVTGGRG</sequence>
<reference evidence="20 21" key="1">
    <citation type="journal article" date="2011" name="PLoS Pathog.">
        <title>Genomic and proteomic analyses of the fungus Arthrobotrys oligospora provide insights into nematode-trap formation.</title>
        <authorList>
            <person name="Yang J."/>
            <person name="Wang L."/>
            <person name="Ji X."/>
            <person name="Feng Y."/>
            <person name="Li X."/>
            <person name="Zou C."/>
            <person name="Xu J."/>
            <person name="Ren Y."/>
            <person name="Mi Q."/>
            <person name="Wu J."/>
            <person name="Liu S."/>
            <person name="Liu Y."/>
            <person name="Huang X."/>
            <person name="Wang H."/>
            <person name="Niu X."/>
            <person name="Li J."/>
            <person name="Liang L."/>
            <person name="Luo Y."/>
            <person name="Ji K."/>
            <person name="Zhou W."/>
            <person name="Yu Z."/>
            <person name="Li G."/>
            <person name="Liu Y."/>
            <person name="Li L."/>
            <person name="Qiao M."/>
            <person name="Feng L."/>
            <person name="Zhang K.-Q."/>
        </authorList>
    </citation>
    <scope>NUCLEOTIDE SEQUENCE [LARGE SCALE GENOMIC DNA]</scope>
    <source>
        <strain evidence="21">ATCC 24927 / CBS 115.81 / DSM 1491</strain>
    </source>
</reference>
<dbReference type="STRING" id="756982.G1XFU3"/>
<evidence type="ECO:0000256" key="11">
    <source>
        <dbReference type="ARBA" id="ARBA00023136"/>
    </source>
</evidence>
<evidence type="ECO:0000256" key="9">
    <source>
        <dbReference type="ARBA" id="ARBA00022729"/>
    </source>
</evidence>
<evidence type="ECO:0000256" key="16">
    <source>
        <dbReference type="SAM" id="MobiDB-lite"/>
    </source>
</evidence>
<feature type="compositionally biased region" description="Polar residues" evidence="16">
    <location>
        <begin position="211"/>
        <end position="221"/>
    </location>
</feature>
<evidence type="ECO:0000256" key="12">
    <source>
        <dbReference type="ARBA" id="ARBA00023157"/>
    </source>
</evidence>
<keyword evidence="21" id="KW-1185">Reference proteome</keyword>
<comment type="caution">
    <text evidence="20">The sequence shown here is derived from an EMBL/GenBank/DDBJ whole genome shotgun (WGS) entry which is preliminary data.</text>
</comment>